<dbReference type="PANTHER" id="PTHR40661">
    <property type="match status" value="1"/>
</dbReference>
<evidence type="ECO:0000256" key="3">
    <source>
        <dbReference type="ARBA" id="ARBA00023163"/>
    </source>
</evidence>
<dbReference type="Gene3D" id="1.10.260.40">
    <property type="entry name" value="lambda repressor-like DNA-binding domains"/>
    <property type="match status" value="1"/>
</dbReference>
<name>A0ABP2GK12_ACIRA</name>
<dbReference type="RefSeq" id="WP_005404160.1">
    <property type="nucleotide sequence ID" value="NZ_ACVR01000051.1"/>
</dbReference>
<reference evidence="5 6" key="1">
    <citation type="submission" date="2009-07" db="EMBL/GenBank/DDBJ databases">
        <authorList>
            <person name="Madupu R."/>
            <person name="Durkin A.S."/>
            <person name="Torralba M."/>
            <person name="Methe B."/>
            <person name="Sutton G.G."/>
            <person name="Strausberg R.L."/>
            <person name="Nelson K.E."/>
        </authorList>
    </citation>
    <scope>NUCLEOTIDE SEQUENCE [LARGE SCALE GENOMIC DNA]</scope>
    <source>
        <strain evidence="5 6">SK82</strain>
    </source>
</reference>
<evidence type="ECO:0000259" key="4">
    <source>
        <dbReference type="PROSITE" id="PS50943"/>
    </source>
</evidence>
<keyword evidence="6" id="KW-1185">Reference proteome</keyword>
<feature type="domain" description="HTH cro/C1-type" evidence="4">
    <location>
        <begin position="8"/>
        <end position="62"/>
    </location>
</feature>
<protein>
    <submittedName>
        <fullName evidence="5">Peptidase S24-like protein</fullName>
    </submittedName>
</protein>
<dbReference type="SUPFAM" id="SSF47413">
    <property type="entry name" value="lambda repressor-like DNA-binding domains"/>
    <property type="match status" value="1"/>
</dbReference>
<organism evidence="5 6">
    <name type="scientific">Acinetobacter radioresistens SK82</name>
    <dbReference type="NCBI Taxonomy" id="596318"/>
    <lineage>
        <taxon>Bacteria</taxon>
        <taxon>Pseudomonadati</taxon>
        <taxon>Pseudomonadota</taxon>
        <taxon>Gammaproteobacteria</taxon>
        <taxon>Moraxellales</taxon>
        <taxon>Moraxellaceae</taxon>
        <taxon>Acinetobacter</taxon>
    </lineage>
</organism>
<evidence type="ECO:0000313" key="6">
    <source>
        <dbReference type="Proteomes" id="UP000018419"/>
    </source>
</evidence>
<dbReference type="EMBL" id="ACVR01000051">
    <property type="protein sequence ID" value="EET82092.1"/>
    <property type="molecule type" value="Genomic_DNA"/>
</dbReference>
<dbReference type="InterPro" id="IPR036286">
    <property type="entry name" value="LexA/Signal_pep-like_sf"/>
</dbReference>
<dbReference type="InterPro" id="IPR039418">
    <property type="entry name" value="LexA-like"/>
</dbReference>
<dbReference type="SMART" id="SM00530">
    <property type="entry name" value="HTH_XRE"/>
    <property type="match status" value="1"/>
</dbReference>
<dbReference type="InterPro" id="IPR001387">
    <property type="entry name" value="Cro/C1-type_HTH"/>
</dbReference>
<dbReference type="Proteomes" id="UP000018419">
    <property type="component" value="Unassembled WGS sequence"/>
</dbReference>
<keyword evidence="2" id="KW-0238">DNA-binding</keyword>
<proteinExistence type="predicted"/>
<sequence length="234" mass="25832">MSNVSERILLRMKQLNLQQVDLIAATESSKGTVSKWISGVNMPSGKSIIPLAKALKTTPEWILTGEGPPLLKDQTLQEVSTWDESTPINKDEIEIPFFQNFSFDCGSGSVGEALKAQSQVLRISKATLRDLGIEKENAVATGASGDSMKPTIKDGDTIYLDLGRKTIKDGKIFAICHGGLFVAKRLYNLPMGGVRIVSDNTAEYPEVLLNAEERKEQEFEIVGWVWRITSTDNW</sequence>
<evidence type="ECO:0000313" key="5">
    <source>
        <dbReference type="EMBL" id="EET82092.1"/>
    </source>
</evidence>
<keyword evidence="1" id="KW-0805">Transcription regulation</keyword>
<dbReference type="Pfam" id="PF01381">
    <property type="entry name" value="HTH_3"/>
    <property type="match status" value="1"/>
</dbReference>
<dbReference type="CDD" id="cd06529">
    <property type="entry name" value="S24_LexA-like"/>
    <property type="match status" value="1"/>
</dbReference>
<keyword evidence="3" id="KW-0804">Transcription</keyword>
<gene>
    <name evidence="5" type="ORF">ACIRA0001_0886</name>
</gene>
<evidence type="ECO:0000256" key="2">
    <source>
        <dbReference type="ARBA" id="ARBA00023125"/>
    </source>
</evidence>
<dbReference type="SUPFAM" id="SSF51306">
    <property type="entry name" value="LexA/Signal peptidase"/>
    <property type="match status" value="1"/>
</dbReference>
<dbReference type="InterPro" id="IPR010982">
    <property type="entry name" value="Lambda_DNA-bd_dom_sf"/>
</dbReference>
<dbReference type="Pfam" id="PF00717">
    <property type="entry name" value="Peptidase_S24"/>
    <property type="match status" value="1"/>
</dbReference>
<dbReference type="InterPro" id="IPR015927">
    <property type="entry name" value="Peptidase_S24_S26A/B/C"/>
</dbReference>
<accession>A0ABP2GK12</accession>
<dbReference type="PROSITE" id="PS50943">
    <property type="entry name" value="HTH_CROC1"/>
    <property type="match status" value="1"/>
</dbReference>
<dbReference type="Gene3D" id="2.10.109.10">
    <property type="entry name" value="Umud Fragment, subunit A"/>
    <property type="match status" value="1"/>
</dbReference>
<dbReference type="PANTHER" id="PTHR40661:SF2">
    <property type="entry name" value="HTH-TYPE TRANSCRIPTIONAL REGULATOR PRTR"/>
    <property type="match status" value="1"/>
</dbReference>
<evidence type="ECO:0000256" key="1">
    <source>
        <dbReference type="ARBA" id="ARBA00023015"/>
    </source>
</evidence>
<dbReference type="CDD" id="cd00093">
    <property type="entry name" value="HTH_XRE"/>
    <property type="match status" value="1"/>
</dbReference>
<comment type="caution">
    <text evidence="5">The sequence shown here is derived from an EMBL/GenBank/DDBJ whole genome shotgun (WGS) entry which is preliminary data.</text>
</comment>